<evidence type="ECO:0000313" key="3">
    <source>
        <dbReference type="Proteomes" id="UP000275267"/>
    </source>
</evidence>
<dbReference type="EMBL" id="PQIB02000004">
    <property type="protein sequence ID" value="RLN24636.1"/>
    <property type="molecule type" value="Genomic_DNA"/>
</dbReference>
<protein>
    <submittedName>
        <fullName evidence="2">Dof zinc finger protein DOF1.6-like</fullName>
    </submittedName>
</protein>
<evidence type="ECO:0000313" key="2">
    <source>
        <dbReference type="EMBL" id="RLN24636.1"/>
    </source>
</evidence>
<gene>
    <name evidence="2" type="ORF">C2845_PM07G18480</name>
</gene>
<sequence length="100" mass="10424">MANHPDADAAVFKLFGKVIQPPDAHRAAEEGAPPPQPQQPLTTTAAAAVLQPPQPQSPPLPPPPLQPQAAGAGAGSTFDTFSRILLVAKRMRLASCDRES</sequence>
<feature type="compositionally biased region" description="Low complexity" evidence="1">
    <location>
        <begin position="39"/>
        <end position="51"/>
    </location>
</feature>
<feature type="region of interest" description="Disordered" evidence="1">
    <location>
        <begin position="21"/>
        <end position="75"/>
    </location>
</feature>
<reference evidence="3" key="1">
    <citation type="journal article" date="2019" name="Nat. Commun.">
        <title>The genome of broomcorn millet.</title>
        <authorList>
            <person name="Zou C."/>
            <person name="Miki D."/>
            <person name="Li D."/>
            <person name="Tang Q."/>
            <person name="Xiao L."/>
            <person name="Rajput S."/>
            <person name="Deng P."/>
            <person name="Jia W."/>
            <person name="Huang R."/>
            <person name="Zhang M."/>
            <person name="Sun Y."/>
            <person name="Hu J."/>
            <person name="Fu X."/>
            <person name="Schnable P.S."/>
            <person name="Li F."/>
            <person name="Zhang H."/>
            <person name="Feng B."/>
            <person name="Zhu X."/>
            <person name="Liu R."/>
            <person name="Schnable J.C."/>
            <person name="Zhu J.-K."/>
            <person name="Zhang H."/>
        </authorList>
    </citation>
    <scope>NUCLEOTIDE SEQUENCE [LARGE SCALE GENOMIC DNA]</scope>
</reference>
<keyword evidence="3" id="KW-1185">Reference proteome</keyword>
<dbReference type="STRING" id="4540.A0A3L6SPQ9"/>
<name>A0A3L6SPQ9_PANMI</name>
<evidence type="ECO:0000256" key="1">
    <source>
        <dbReference type="SAM" id="MobiDB-lite"/>
    </source>
</evidence>
<feature type="compositionally biased region" description="Pro residues" evidence="1">
    <location>
        <begin position="52"/>
        <end position="66"/>
    </location>
</feature>
<accession>A0A3L6SPQ9</accession>
<proteinExistence type="predicted"/>
<dbReference type="Proteomes" id="UP000275267">
    <property type="component" value="Unassembled WGS sequence"/>
</dbReference>
<dbReference type="AlphaFoldDB" id="A0A3L6SPQ9"/>
<comment type="caution">
    <text evidence="2">The sequence shown here is derived from an EMBL/GenBank/DDBJ whole genome shotgun (WGS) entry which is preliminary data.</text>
</comment>
<organism evidence="2 3">
    <name type="scientific">Panicum miliaceum</name>
    <name type="common">Proso millet</name>
    <name type="synonym">Broomcorn millet</name>
    <dbReference type="NCBI Taxonomy" id="4540"/>
    <lineage>
        <taxon>Eukaryota</taxon>
        <taxon>Viridiplantae</taxon>
        <taxon>Streptophyta</taxon>
        <taxon>Embryophyta</taxon>
        <taxon>Tracheophyta</taxon>
        <taxon>Spermatophyta</taxon>
        <taxon>Magnoliopsida</taxon>
        <taxon>Liliopsida</taxon>
        <taxon>Poales</taxon>
        <taxon>Poaceae</taxon>
        <taxon>PACMAD clade</taxon>
        <taxon>Panicoideae</taxon>
        <taxon>Panicodae</taxon>
        <taxon>Paniceae</taxon>
        <taxon>Panicinae</taxon>
        <taxon>Panicum</taxon>
        <taxon>Panicum sect. Panicum</taxon>
    </lineage>
</organism>